<evidence type="ECO:0000313" key="2">
    <source>
        <dbReference type="Proteomes" id="UP001205063"/>
    </source>
</evidence>
<evidence type="ECO:0000313" key="1">
    <source>
        <dbReference type="EMBL" id="MCQ4948574.1"/>
    </source>
</evidence>
<dbReference type="Proteomes" id="UP001205063">
    <property type="component" value="Unassembled WGS sequence"/>
</dbReference>
<sequence length="275" mass="31747">MPVEGQSYYKKHRDSYEAYRKKVKRFTLQFSLKDTEAQEWFYQQKDPGLYLKMLILEDKERQTKGDQEIEATQEVVEKRMAENYEITQAVRIGGKEVVFGMDETNAEPYFCAFYTANELFYEYSDCMVGDNFAEMMKLFGERIQQQAGKVLAEQEQASVPLAPLTPGDCFPNSYDECIEGKIVAVKTSALAPEYRTANHQLVYVTGGNGAQANARGNACFCINLYSGRHIRWERYDIQGEVKPDKLPEWAKERLSGILQQEQAKKEQRRSDKEAR</sequence>
<reference evidence="1" key="1">
    <citation type="submission" date="2022-06" db="EMBL/GenBank/DDBJ databases">
        <title>Isolation of gut microbiota from human fecal samples.</title>
        <authorList>
            <person name="Pamer E.G."/>
            <person name="Barat B."/>
            <person name="Waligurski E."/>
            <person name="Medina S."/>
            <person name="Paddock L."/>
            <person name="Mostad J."/>
        </authorList>
    </citation>
    <scope>NUCLEOTIDE SEQUENCE</scope>
    <source>
        <strain evidence="1">DFI.7.96</strain>
    </source>
</reference>
<comment type="caution">
    <text evidence="1">The sequence shown here is derived from an EMBL/GenBank/DDBJ whole genome shotgun (WGS) entry which is preliminary data.</text>
</comment>
<gene>
    <name evidence="1" type="ORF">NE646_02665</name>
</gene>
<dbReference type="RefSeq" id="WP_256135397.1">
    <property type="nucleotide sequence ID" value="NZ_JANGAB010000001.1"/>
</dbReference>
<accession>A0AAW5KF21</accession>
<name>A0AAW5KF21_9FIRM</name>
<protein>
    <submittedName>
        <fullName evidence="1">Uncharacterized protein</fullName>
    </submittedName>
</protein>
<organism evidence="1 2">
    <name type="scientific">Bittarella massiliensis</name>
    <name type="common">ex Durand et al. 2017</name>
    <dbReference type="NCBI Taxonomy" id="1720313"/>
    <lineage>
        <taxon>Bacteria</taxon>
        <taxon>Bacillati</taxon>
        <taxon>Bacillota</taxon>
        <taxon>Clostridia</taxon>
        <taxon>Eubacteriales</taxon>
        <taxon>Oscillospiraceae</taxon>
        <taxon>Bittarella (ex Durand et al. 2017)</taxon>
    </lineage>
</organism>
<proteinExistence type="predicted"/>
<dbReference type="EMBL" id="JANGAB010000001">
    <property type="protein sequence ID" value="MCQ4948574.1"/>
    <property type="molecule type" value="Genomic_DNA"/>
</dbReference>
<dbReference type="AlphaFoldDB" id="A0AAW5KF21"/>